<organism evidence="2 3">
    <name type="scientific">Liparis tanakae</name>
    <name type="common">Tanaka's snailfish</name>
    <dbReference type="NCBI Taxonomy" id="230148"/>
    <lineage>
        <taxon>Eukaryota</taxon>
        <taxon>Metazoa</taxon>
        <taxon>Chordata</taxon>
        <taxon>Craniata</taxon>
        <taxon>Vertebrata</taxon>
        <taxon>Euteleostomi</taxon>
        <taxon>Actinopterygii</taxon>
        <taxon>Neopterygii</taxon>
        <taxon>Teleostei</taxon>
        <taxon>Neoteleostei</taxon>
        <taxon>Acanthomorphata</taxon>
        <taxon>Eupercaria</taxon>
        <taxon>Perciformes</taxon>
        <taxon>Cottioidei</taxon>
        <taxon>Cottales</taxon>
        <taxon>Liparidae</taxon>
        <taxon>Liparis</taxon>
    </lineage>
</organism>
<comment type="caution">
    <text evidence="2">The sequence shown here is derived from an EMBL/GenBank/DDBJ whole genome shotgun (WGS) entry which is preliminary data.</text>
</comment>
<gene>
    <name evidence="2" type="ORF">EYF80_012399</name>
</gene>
<dbReference type="Proteomes" id="UP000314294">
    <property type="component" value="Unassembled WGS sequence"/>
</dbReference>
<proteinExistence type="predicted"/>
<feature type="compositionally biased region" description="Basic and acidic residues" evidence="1">
    <location>
        <begin position="7"/>
        <end position="25"/>
    </location>
</feature>
<accession>A0A4Z2IHX0</accession>
<feature type="compositionally biased region" description="Basic and acidic residues" evidence="1">
    <location>
        <begin position="32"/>
        <end position="55"/>
    </location>
</feature>
<feature type="region of interest" description="Disordered" evidence="1">
    <location>
        <begin position="1"/>
        <end position="57"/>
    </location>
</feature>
<sequence length="81" mass="9162">MKAHSVQHTEDVLHLGCGRRDEREAVLPQGGSDKRNGHRVQDDKRPPQQTRDNDAHATPALFHLNVALQLSLRRGQERPVL</sequence>
<dbReference type="EMBL" id="SRLO01000084">
    <property type="protein sequence ID" value="TNN77285.1"/>
    <property type="molecule type" value="Genomic_DNA"/>
</dbReference>
<evidence type="ECO:0000256" key="1">
    <source>
        <dbReference type="SAM" id="MobiDB-lite"/>
    </source>
</evidence>
<evidence type="ECO:0000313" key="2">
    <source>
        <dbReference type="EMBL" id="TNN77285.1"/>
    </source>
</evidence>
<name>A0A4Z2IHX0_9TELE</name>
<evidence type="ECO:0000313" key="3">
    <source>
        <dbReference type="Proteomes" id="UP000314294"/>
    </source>
</evidence>
<reference evidence="2 3" key="1">
    <citation type="submission" date="2019-03" db="EMBL/GenBank/DDBJ databases">
        <title>First draft genome of Liparis tanakae, snailfish: a comprehensive survey of snailfish specific genes.</title>
        <authorList>
            <person name="Kim W."/>
            <person name="Song I."/>
            <person name="Jeong J.-H."/>
            <person name="Kim D."/>
            <person name="Kim S."/>
            <person name="Ryu S."/>
            <person name="Song J.Y."/>
            <person name="Lee S.K."/>
        </authorList>
    </citation>
    <scope>NUCLEOTIDE SEQUENCE [LARGE SCALE GENOMIC DNA]</scope>
    <source>
        <tissue evidence="2">Muscle</tissue>
    </source>
</reference>
<protein>
    <submittedName>
        <fullName evidence="2">Uncharacterized protein</fullName>
    </submittedName>
</protein>
<keyword evidence="3" id="KW-1185">Reference proteome</keyword>
<dbReference type="AlphaFoldDB" id="A0A4Z2IHX0"/>